<reference evidence="2 3" key="1">
    <citation type="submission" date="2016-07" db="EMBL/GenBank/DDBJ databases">
        <title>Pervasive Adenine N6-methylation of Active Genes in Fungi.</title>
        <authorList>
            <consortium name="DOE Joint Genome Institute"/>
            <person name="Mondo S.J."/>
            <person name="Dannebaum R.O."/>
            <person name="Kuo R.C."/>
            <person name="Labutti K."/>
            <person name="Haridas S."/>
            <person name="Kuo A."/>
            <person name="Salamov A."/>
            <person name="Ahrendt S.R."/>
            <person name="Lipzen A."/>
            <person name="Sullivan W."/>
            <person name="Andreopoulos W.B."/>
            <person name="Clum A."/>
            <person name="Lindquist E."/>
            <person name="Daum C."/>
            <person name="Ramamoorthy G.K."/>
            <person name="Gryganskyi A."/>
            <person name="Culley D."/>
            <person name="Magnuson J.K."/>
            <person name="James T.Y."/>
            <person name="O'Malley M.A."/>
            <person name="Stajich J.E."/>
            <person name="Spatafora J.W."/>
            <person name="Visel A."/>
            <person name="Grigoriev I.V."/>
        </authorList>
    </citation>
    <scope>NUCLEOTIDE SEQUENCE [LARGE SCALE GENOMIC DNA]</scope>
    <source>
        <strain evidence="2 3">NRRL 1336</strain>
    </source>
</reference>
<dbReference type="AlphaFoldDB" id="A0A1X2HSN1"/>
<evidence type="ECO:0000313" key="2">
    <source>
        <dbReference type="EMBL" id="ORZ02118.1"/>
    </source>
</evidence>
<evidence type="ECO:0000259" key="1">
    <source>
        <dbReference type="Pfam" id="PF06985"/>
    </source>
</evidence>
<dbReference type="InterPro" id="IPR010730">
    <property type="entry name" value="HET"/>
</dbReference>
<dbReference type="InterPro" id="IPR052895">
    <property type="entry name" value="HetReg/Transcr_Mod"/>
</dbReference>
<feature type="domain" description="Heterokaryon incompatibility" evidence="1">
    <location>
        <begin position="70"/>
        <end position="155"/>
    </location>
</feature>
<keyword evidence="3" id="KW-1185">Reference proteome</keyword>
<dbReference type="Pfam" id="PF06985">
    <property type="entry name" value="HET"/>
    <property type="match status" value="1"/>
</dbReference>
<dbReference type="Proteomes" id="UP000193560">
    <property type="component" value="Unassembled WGS sequence"/>
</dbReference>
<organism evidence="2 3">
    <name type="scientific">Absidia repens</name>
    <dbReference type="NCBI Taxonomy" id="90262"/>
    <lineage>
        <taxon>Eukaryota</taxon>
        <taxon>Fungi</taxon>
        <taxon>Fungi incertae sedis</taxon>
        <taxon>Mucoromycota</taxon>
        <taxon>Mucoromycotina</taxon>
        <taxon>Mucoromycetes</taxon>
        <taxon>Mucorales</taxon>
        <taxon>Cunninghamellaceae</taxon>
        <taxon>Absidia</taxon>
    </lineage>
</organism>
<dbReference type="PANTHER" id="PTHR24148:SF73">
    <property type="entry name" value="HET DOMAIN PROTEIN (AFU_ORTHOLOGUE AFUA_8G01020)"/>
    <property type="match status" value="1"/>
</dbReference>
<comment type="caution">
    <text evidence="2">The sequence shown here is derived from an EMBL/GenBank/DDBJ whole genome shotgun (WGS) entry which is preliminary data.</text>
</comment>
<dbReference type="PANTHER" id="PTHR24148">
    <property type="entry name" value="ANKYRIN REPEAT DOMAIN-CONTAINING PROTEIN 39 HOMOLOG-RELATED"/>
    <property type="match status" value="1"/>
</dbReference>
<evidence type="ECO:0000313" key="3">
    <source>
        <dbReference type="Proteomes" id="UP000193560"/>
    </source>
</evidence>
<gene>
    <name evidence="2" type="ORF">BCR42DRAFT_497159</name>
</gene>
<proteinExistence type="predicted"/>
<name>A0A1X2HSN1_9FUNG</name>
<dbReference type="OrthoDB" id="5071163at2759"/>
<sequence>MYILKNPTHIDCCDFVLAYINLLLKGTQQQQRQQRPKTPFQVVLVDIKKAAKDRMIRCVKKPLEEKDLKYVALTYRWGELHETLIDTKVGYTASITSFALDDFYGLCEMMTMESDLKHIKYVWVDAICVDQRPSKRKAIIYQMSNIYDKATYILAVPDLHLNYLKRISIKNYDIIDDGIKYCKDIYYLIHGNTDPFTVLEEKFLNDSNVPNDPPSLRQLLLKHTDHFGDSFMQYKMHAHPYCPVLTLNRISQTVNPLSSLPCWWKKKNGLISNLHQCNTAFCPITFFERDHPRSQLVDKLDFEEASWKPKIIERSTCIRQSMEFLTDLVEDWSSRVWVISEYNIAKKKNNLKYWFIQLTLGHSNSPFYSVMDDEFRFFKFDFEDASFADAMLKTTYYVNRKESRETKMFSTNPIYIRFHYTMIRHLKQQTFLEMILGSKASKNEDRFYSVLPLSEYANKLTEVSDWDIYNMVLIKLKLYDIMTVKDKLTLLFWSAHEDTIGNDILPTFATSTLSLAFQPGRLIRLLSNYAYNIPLCKRLGIHHASIQTLDVVSIPAFPHNLEVPSDNDCHDYKITLIGSFAENKWVIPCHHHFDQPRYYNGNRGLEGPPFFDIY</sequence>
<dbReference type="EMBL" id="MCGE01000054">
    <property type="protein sequence ID" value="ORZ02118.1"/>
    <property type="molecule type" value="Genomic_DNA"/>
</dbReference>
<protein>
    <recommendedName>
        <fullName evidence="1">Heterokaryon incompatibility domain-containing protein</fullName>
    </recommendedName>
</protein>
<accession>A0A1X2HSN1</accession>